<evidence type="ECO:0000313" key="1">
    <source>
        <dbReference type="EMBL" id="MCI94026.1"/>
    </source>
</evidence>
<organism evidence="1 2">
    <name type="scientific">Trifolium medium</name>
    <dbReference type="NCBI Taxonomy" id="97028"/>
    <lineage>
        <taxon>Eukaryota</taxon>
        <taxon>Viridiplantae</taxon>
        <taxon>Streptophyta</taxon>
        <taxon>Embryophyta</taxon>
        <taxon>Tracheophyta</taxon>
        <taxon>Spermatophyta</taxon>
        <taxon>Magnoliopsida</taxon>
        <taxon>eudicotyledons</taxon>
        <taxon>Gunneridae</taxon>
        <taxon>Pentapetalae</taxon>
        <taxon>rosids</taxon>
        <taxon>fabids</taxon>
        <taxon>Fabales</taxon>
        <taxon>Fabaceae</taxon>
        <taxon>Papilionoideae</taxon>
        <taxon>50 kb inversion clade</taxon>
        <taxon>NPAAA clade</taxon>
        <taxon>Hologalegina</taxon>
        <taxon>IRL clade</taxon>
        <taxon>Trifolieae</taxon>
        <taxon>Trifolium</taxon>
    </lineage>
</organism>
<keyword evidence="2" id="KW-1185">Reference proteome</keyword>
<sequence>MQNHLKALFIRAKVNDVGVNKVLVDGGAVVNIMPHFMLKKL</sequence>
<name>A0A392W0S3_9FABA</name>
<protein>
    <submittedName>
        <fullName evidence="1">Uncharacterized protein</fullName>
    </submittedName>
</protein>
<dbReference type="EMBL" id="LXQA011345110">
    <property type="protein sequence ID" value="MCI94026.1"/>
    <property type="molecule type" value="Genomic_DNA"/>
</dbReference>
<dbReference type="AlphaFoldDB" id="A0A392W0S3"/>
<proteinExistence type="predicted"/>
<comment type="caution">
    <text evidence="1">The sequence shown here is derived from an EMBL/GenBank/DDBJ whole genome shotgun (WGS) entry which is preliminary data.</text>
</comment>
<evidence type="ECO:0000313" key="2">
    <source>
        <dbReference type="Proteomes" id="UP000265520"/>
    </source>
</evidence>
<accession>A0A392W0S3</accession>
<dbReference type="Proteomes" id="UP000265520">
    <property type="component" value="Unassembled WGS sequence"/>
</dbReference>
<feature type="non-terminal residue" evidence="1">
    <location>
        <position position="41"/>
    </location>
</feature>
<reference evidence="1 2" key="1">
    <citation type="journal article" date="2018" name="Front. Plant Sci.">
        <title>Red Clover (Trifolium pratense) and Zigzag Clover (T. medium) - A Picture of Genomic Similarities and Differences.</title>
        <authorList>
            <person name="Dluhosova J."/>
            <person name="Istvanek J."/>
            <person name="Nedelnik J."/>
            <person name="Repkova J."/>
        </authorList>
    </citation>
    <scope>NUCLEOTIDE SEQUENCE [LARGE SCALE GENOMIC DNA]</scope>
    <source>
        <strain evidence="2">cv. 10/8</strain>
        <tissue evidence="1">Leaf</tissue>
    </source>
</reference>